<keyword evidence="2" id="KW-0732">Signal</keyword>
<dbReference type="AlphaFoldDB" id="A0A5J6WMY0"/>
<sequence length="131" mass="14757">MKTNFKLALCVLLGISTNALASDCSALKACDKKICEINTQLSMAESAHNQHKVDGLNKALKYATEYCTTDGLRDDIKDKIEDSMEDIEDYKSDLKEAKSDNKMDKVEKYTRKIAQENDKISMLKLELADLE</sequence>
<organism evidence="3 4">
    <name type="scientific">Moritella marina ATCC 15381</name>
    <dbReference type="NCBI Taxonomy" id="1202962"/>
    <lineage>
        <taxon>Bacteria</taxon>
        <taxon>Pseudomonadati</taxon>
        <taxon>Pseudomonadota</taxon>
        <taxon>Gammaproteobacteria</taxon>
        <taxon>Alteromonadales</taxon>
        <taxon>Moritellaceae</taxon>
        <taxon>Moritella</taxon>
    </lineage>
</organism>
<feature type="chain" id="PRO_5023899380" evidence="2">
    <location>
        <begin position="22"/>
        <end position="131"/>
    </location>
</feature>
<keyword evidence="1" id="KW-0175">Coiled coil</keyword>
<dbReference type="InterPro" id="IPR009468">
    <property type="entry name" value="DUF1090"/>
</dbReference>
<dbReference type="KEGG" id="mmaa:FR932_08190"/>
<name>A0A5J6WMY0_MORMI</name>
<dbReference type="RefSeq" id="WP_019441035.1">
    <property type="nucleotide sequence ID" value="NZ_ALOE01000013.1"/>
</dbReference>
<feature type="coiled-coil region" evidence="1">
    <location>
        <begin position="73"/>
        <end position="126"/>
    </location>
</feature>
<reference evidence="3 4" key="1">
    <citation type="submission" date="2019-09" db="EMBL/GenBank/DDBJ databases">
        <title>Hybrid Assembly of the complete Genome of the Deep-Sea Bacterium Moritella marina from long Nanopore and Illumina reads.</title>
        <authorList>
            <person name="Magin S."/>
            <person name="Georgoulis A."/>
            <person name="Papadimitriou K."/>
            <person name="Iliakis G."/>
            <person name="Vorgias C.E."/>
        </authorList>
    </citation>
    <scope>NUCLEOTIDE SEQUENCE [LARGE SCALE GENOMIC DNA]</scope>
    <source>
        <strain evidence="3 4">MP-1</strain>
    </source>
</reference>
<evidence type="ECO:0000313" key="4">
    <source>
        <dbReference type="Proteomes" id="UP000327424"/>
    </source>
</evidence>
<evidence type="ECO:0000313" key="3">
    <source>
        <dbReference type="EMBL" id="QFI37832.1"/>
    </source>
</evidence>
<keyword evidence="4" id="KW-1185">Reference proteome</keyword>
<evidence type="ECO:0000256" key="1">
    <source>
        <dbReference type="SAM" id="Coils"/>
    </source>
</evidence>
<dbReference type="EMBL" id="CP044399">
    <property type="protein sequence ID" value="QFI37832.1"/>
    <property type="molecule type" value="Genomic_DNA"/>
</dbReference>
<dbReference type="OrthoDB" id="5878835at2"/>
<dbReference type="Proteomes" id="UP000327424">
    <property type="component" value="Chromosome"/>
</dbReference>
<dbReference type="Pfam" id="PF06476">
    <property type="entry name" value="DUF1090"/>
    <property type="match status" value="1"/>
</dbReference>
<proteinExistence type="predicted"/>
<protein>
    <submittedName>
        <fullName evidence="3">DUF1090 domain-containing protein</fullName>
    </submittedName>
</protein>
<accession>A0A5J6WMY0</accession>
<evidence type="ECO:0000256" key="2">
    <source>
        <dbReference type="SAM" id="SignalP"/>
    </source>
</evidence>
<gene>
    <name evidence="3" type="ORF">FR932_08190</name>
</gene>
<feature type="signal peptide" evidence="2">
    <location>
        <begin position="1"/>
        <end position="21"/>
    </location>
</feature>